<dbReference type="InterPro" id="IPR050320">
    <property type="entry name" value="N5-glutamine_MTase"/>
</dbReference>
<gene>
    <name evidence="1" type="ORF">PHATRDRAFT_50510</name>
</gene>
<evidence type="ECO:0000313" key="1">
    <source>
        <dbReference type="EMBL" id="EEC43128.1"/>
    </source>
</evidence>
<organism evidence="1 2">
    <name type="scientific">Phaeodactylum tricornutum (strain CCAP 1055/1)</name>
    <dbReference type="NCBI Taxonomy" id="556484"/>
    <lineage>
        <taxon>Eukaryota</taxon>
        <taxon>Sar</taxon>
        <taxon>Stramenopiles</taxon>
        <taxon>Ochrophyta</taxon>
        <taxon>Bacillariophyta</taxon>
        <taxon>Bacillariophyceae</taxon>
        <taxon>Bacillariophycidae</taxon>
        <taxon>Naviculales</taxon>
        <taxon>Phaeodactylaceae</taxon>
        <taxon>Phaeodactylum</taxon>
    </lineage>
</organism>
<dbReference type="AlphaFoldDB" id="B7GEB7"/>
<keyword evidence="2" id="KW-1185">Reference proteome</keyword>
<protein>
    <recommendedName>
        <fullName evidence="3">Methyltransferase small domain-containing protein</fullName>
    </recommendedName>
</protein>
<evidence type="ECO:0008006" key="3">
    <source>
        <dbReference type="Google" id="ProtNLM"/>
    </source>
</evidence>
<dbReference type="Pfam" id="PF06325">
    <property type="entry name" value="PrmA"/>
    <property type="match status" value="1"/>
</dbReference>
<dbReference type="EMBL" id="CM000632">
    <property type="protein sequence ID" value="EEC43128.1"/>
    <property type="molecule type" value="Genomic_DNA"/>
</dbReference>
<dbReference type="Gene3D" id="3.40.50.150">
    <property type="entry name" value="Vaccinia Virus protein VP39"/>
    <property type="match status" value="1"/>
</dbReference>
<sequence length="647" mass="69929">MKSTQEQGEAVLARSMLEKAIVTSVCRFCLVGAALLSAQYCQAAAVEASSLEHLYRQARHVRTTEGHAAAVPLYQSIVREYNPSDRTAASRIAACSVSGVHHENLCRVPDADKLFALRSLLYRSRFTARAIASLFGITSSDHKLFHASCPIYLTPSSAGVTTVPSLDCGTNDANVLPIKSLATLFLLGLAVPREALALALTPEGVQILQDLHLIAPCEIDSNLLVPYAQIFPIDLQSDRTLYIVTDWHPRVLSTTKVGTCSDVSNAVMYIGPDSLALVQHWLQSSRIPSCGSLLDLCTGSGVQALAALTMEKANQAVCVDLNPRALQMTRLNAILNDLDTKVQCVLGDLTSDVGRIYTNSEGSHDLAIDDKAQPLLDVLRRISPRFDLITANPPFLPVPPEITQARHGLFSAGGPSGEAVLASIVQLSSSLLSNTGFLAIVSEFFLKSVEAAYVAPCSVSSRGSEESANEPGVPSSPEVLLDSNFDLLPQHDALDRPADELLSRIESWWNNNQHDPKHDLSSVVASSTTSIATTCSSTRARGLLLTNEYPITADLYAERRADNAEEFAIWQRHLQSLEIGACSPGFFILQKMHPAVDGEVPASSCFAHQTVPQTSWGSLWTPSNPQAVAYTNRVLSDFFTRPNLEEG</sequence>
<dbReference type="InterPro" id="IPR029063">
    <property type="entry name" value="SAM-dependent_MTases_sf"/>
</dbReference>
<dbReference type="OrthoDB" id="269872at2759"/>
<evidence type="ECO:0000313" key="2">
    <source>
        <dbReference type="Proteomes" id="UP000000759"/>
    </source>
</evidence>
<dbReference type="KEGG" id="pti:PHATRDRAFT_50510"/>
<dbReference type="HOGENOM" id="CLU_423630_0_0_1"/>
<dbReference type="PaxDb" id="2850-Phatr50510"/>
<dbReference type="STRING" id="556484.B7GEB7"/>
<dbReference type="Proteomes" id="UP000000759">
    <property type="component" value="Chromosome 30"/>
</dbReference>
<dbReference type="SUPFAM" id="SSF53335">
    <property type="entry name" value="S-adenosyl-L-methionine-dependent methyltransferases"/>
    <property type="match status" value="1"/>
</dbReference>
<proteinExistence type="predicted"/>
<dbReference type="eggNOG" id="ENOG502S3K6">
    <property type="taxonomic scope" value="Eukaryota"/>
</dbReference>
<name>B7GEB7_PHATC</name>
<dbReference type="PANTHER" id="PTHR18895:SF74">
    <property type="entry name" value="MTRF1L RELEASE FACTOR GLUTAMINE METHYLTRANSFERASE"/>
    <property type="match status" value="1"/>
</dbReference>
<accession>B7GEB7</accession>
<reference evidence="1 2" key="1">
    <citation type="journal article" date="2008" name="Nature">
        <title>The Phaeodactylum genome reveals the evolutionary history of diatom genomes.</title>
        <authorList>
            <person name="Bowler C."/>
            <person name="Allen A.E."/>
            <person name="Badger J.H."/>
            <person name="Grimwood J."/>
            <person name="Jabbari K."/>
            <person name="Kuo A."/>
            <person name="Maheswari U."/>
            <person name="Martens C."/>
            <person name="Maumus F."/>
            <person name="Otillar R.P."/>
            <person name="Rayko E."/>
            <person name="Salamov A."/>
            <person name="Vandepoele K."/>
            <person name="Beszteri B."/>
            <person name="Gruber A."/>
            <person name="Heijde M."/>
            <person name="Katinka M."/>
            <person name="Mock T."/>
            <person name="Valentin K."/>
            <person name="Verret F."/>
            <person name="Berges J.A."/>
            <person name="Brownlee C."/>
            <person name="Cadoret J.P."/>
            <person name="Chiovitti A."/>
            <person name="Choi C.J."/>
            <person name="Coesel S."/>
            <person name="De Martino A."/>
            <person name="Detter J.C."/>
            <person name="Durkin C."/>
            <person name="Falciatore A."/>
            <person name="Fournet J."/>
            <person name="Haruta M."/>
            <person name="Huysman M.J."/>
            <person name="Jenkins B.D."/>
            <person name="Jiroutova K."/>
            <person name="Jorgensen R.E."/>
            <person name="Joubert Y."/>
            <person name="Kaplan A."/>
            <person name="Kroger N."/>
            <person name="Kroth P.G."/>
            <person name="La Roche J."/>
            <person name="Lindquist E."/>
            <person name="Lommer M."/>
            <person name="Martin-Jezequel V."/>
            <person name="Lopez P.J."/>
            <person name="Lucas S."/>
            <person name="Mangogna M."/>
            <person name="McGinnis K."/>
            <person name="Medlin L.K."/>
            <person name="Montsant A."/>
            <person name="Oudot-Le Secq M.P."/>
            <person name="Napoli C."/>
            <person name="Obornik M."/>
            <person name="Parker M.S."/>
            <person name="Petit J.L."/>
            <person name="Porcel B.M."/>
            <person name="Poulsen N."/>
            <person name="Robison M."/>
            <person name="Rychlewski L."/>
            <person name="Rynearson T.A."/>
            <person name="Schmutz J."/>
            <person name="Shapiro H."/>
            <person name="Siaut M."/>
            <person name="Stanley M."/>
            <person name="Sussman M.R."/>
            <person name="Taylor A.R."/>
            <person name="Vardi A."/>
            <person name="von Dassow P."/>
            <person name="Vyverman W."/>
            <person name="Willis A."/>
            <person name="Wyrwicz L.S."/>
            <person name="Rokhsar D.S."/>
            <person name="Weissenbach J."/>
            <person name="Armbrust E.V."/>
            <person name="Green B.R."/>
            <person name="Van de Peer Y."/>
            <person name="Grigoriev I.V."/>
        </authorList>
    </citation>
    <scope>NUCLEOTIDE SEQUENCE [LARGE SCALE GENOMIC DNA]</scope>
    <source>
        <strain evidence="1 2">CCAP 1055/1</strain>
    </source>
</reference>
<dbReference type="CDD" id="cd02440">
    <property type="entry name" value="AdoMet_MTases"/>
    <property type="match status" value="1"/>
</dbReference>
<dbReference type="GeneID" id="7199288"/>
<dbReference type="GO" id="GO:0005739">
    <property type="term" value="C:mitochondrion"/>
    <property type="evidence" value="ECO:0007669"/>
    <property type="project" value="TreeGrafter"/>
</dbReference>
<dbReference type="InParanoid" id="B7GEB7"/>
<reference evidence="2" key="2">
    <citation type="submission" date="2008-08" db="EMBL/GenBank/DDBJ databases">
        <authorList>
            <consortium name="Diatom Consortium"/>
            <person name="Grigoriev I."/>
            <person name="Grimwood J."/>
            <person name="Kuo A."/>
            <person name="Otillar R.P."/>
            <person name="Salamov A."/>
            <person name="Detter J.C."/>
            <person name="Lindquist E."/>
            <person name="Shapiro H."/>
            <person name="Lucas S."/>
            <person name="Glavina del Rio T."/>
            <person name="Pitluck S."/>
            <person name="Rokhsar D."/>
            <person name="Bowler C."/>
        </authorList>
    </citation>
    <scope>GENOME REANNOTATION</scope>
    <source>
        <strain evidence="2">CCAP 1055/1</strain>
    </source>
</reference>
<dbReference type="RefSeq" id="XP_002185459.1">
    <property type="nucleotide sequence ID" value="XM_002185423.1"/>
</dbReference>
<dbReference type="PANTHER" id="PTHR18895">
    <property type="entry name" value="HEMK METHYLTRANSFERASE"/>
    <property type="match status" value="1"/>
</dbReference>